<evidence type="ECO:0000313" key="6">
    <source>
        <dbReference type="EMBL" id="BDG59062.1"/>
    </source>
</evidence>
<organism evidence="6 7">
    <name type="scientific">Caldinitratiruptor microaerophilus</name>
    <dbReference type="NCBI Taxonomy" id="671077"/>
    <lineage>
        <taxon>Bacteria</taxon>
        <taxon>Bacillati</taxon>
        <taxon>Bacillota</taxon>
        <taxon>Clostridia</taxon>
        <taxon>Eubacteriales</taxon>
        <taxon>Symbiobacteriaceae</taxon>
        <taxon>Caldinitratiruptor</taxon>
    </lineage>
</organism>
<dbReference type="PROSITE" id="PS00913">
    <property type="entry name" value="ADH_IRON_1"/>
    <property type="match status" value="1"/>
</dbReference>
<accession>A0AA35CHN1</accession>
<dbReference type="Pfam" id="PF25137">
    <property type="entry name" value="ADH_Fe_C"/>
    <property type="match status" value="1"/>
</dbReference>
<feature type="domain" description="Alcohol dehydrogenase iron-type/glycerol dehydrogenase GldA" evidence="4">
    <location>
        <begin position="9"/>
        <end position="176"/>
    </location>
</feature>
<evidence type="ECO:0000259" key="5">
    <source>
        <dbReference type="Pfam" id="PF25137"/>
    </source>
</evidence>
<evidence type="ECO:0000256" key="1">
    <source>
        <dbReference type="ARBA" id="ARBA00007358"/>
    </source>
</evidence>
<keyword evidence="2" id="KW-0560">Oxidoreductase</keyword>
<dbReference type="Gene3D" id="1.20.1090.10">
    <property type="entry name" value="Dehydroquinate synthase-like - alpha domain"/>
    <property type="match status" value="1"/>
</dbReference>
<dbReference type="InterPro" id="IPR018211">
    <property type="entry name" value="ADH_Fe_CS"/>
</dbReference>
<dbReference type="AlphaFoldDB" id="A0AA35CHN1"/>
<dbReference type="CDD" id="cd08551">
    <property type="entry name" value="Fe-ADH"/>
    <property type="match status" value="1"/>
</dbReference>
<dbReference type="GO" id="GO:0004022">
    <property type="term" value="F:alcohol dehydrogenase (NAD+) activity"/>
    <property type="evidence" value="ECO:0007669"/>
    <property type="project" value="TreeGrafter"/>
</dbReference>
<evidence type="ECO:0000256" key="3">
    <source>
        <dbReference type="ARBA" id="ARBA00023027"/>
    </source>
</evidence>
<dbReference type="PANTHER" id="PTHR11496">
    <property type="entry name" value="ALCOHOL DEHYDROGENASE"/>
    <property type="match status" value="1"/>
</dbReference>
<dbReference type="GO" id="GO:0046872">
    <property type="term" value="F:metal ion binding"/>
    <property type="evidence" value="ECO:0007669"/>
    <property type="project" value="InterPro"/>
</dbReference>
<sequence length="383" mass="39637">MVFPFRMPGVLYAGVGALDKLGPEVQRLGGDHVVVVTDKGLVKAGVVDSVLARLKEIGVAVTVFDEVEAEPSTENCEKAASAVVAAGARLIVAVGGGSSLDVAKGSSILAAHGGKIADYFGIDKVPGPGLPWIGIPTTSGTGSEVTPNAIFTDKMQQLKIGVVSPYLLPTVAIVDPVLTLTVPPAVTAATGIDALTHAIESFTAPKATPQTDLYALEAIRLISRSLRKAVWAGKDLQARTDMAYGSLFAGVSLGNAGVGAVHALGYPLGGQFGVTHGVSMSLLLPYVMEFNMVADIEKFARVAEAMGENVAGLSTRAAAARAVEAVRTLSVDVGIPQRLRDVGIPESALDGLAEAAMKVTRLLDNNPRKVTLEDARALYQAAY</sequence>
<dbReference type="InterPro" id="IPR039697">
    <property type="entry name" value="Alcohol_dehydrogenase_Fe"/>
</dbReference>
<name>A0AA35CHN1_9FIRM</name>
<gene>
    <name evidence="6" type="ORF">caldi_01520</name>
</gene>
<proteinExistence type="inferred from homology"/>
<feature type="domain" description="Fe-containing alcohol dehydrogenase-like C-terminal" evidence="5">
    <location>
        <begin position="187"/>
        <end position="383"/>
    </location>
</feature>
<dbReference type="EMBL" id="AP025628">
    <property type="protein sequence ID" value="BDG59062.1"/>
    <property type="molecule type" value="Genomic_DNA"/>
</dbReference>
<evidence type="ECO:0000259" key="4">
    <source>
        <dbReference type="Pfam" id="PF00465"/>
    </source>
</evidence>
<dbReference type="PANTHER" id="PTHR11496:SF102">
    <property type="entry name" value="ALCOHOL DEHYDROGENASE 4"/>
    <property type="match status" value="1"/>
</dbReference>
<dbReference type="InterPro" id="IPR001670">
    <property type="entry name" value="ADH_Fe/GldA"/>
</dbReference>
<protein>
    <submittedName>
        <fullName evidence="6">Alcohol dehydrogenase</fullName>
    </submittedName>
</protein>
<evidence type="ECO:0000256" key="2">
    <source>
        <dbReference type="ARBA" id="ARBA00023002"/>
    </source>
</evidence>
<dbReference type="FunFam" id="1.20.1090.10:FF:000001">
    <property type="entry name" value="Aldehyde-alcohol dehydrogenase"/>
    <property type="match status" value="1"/>
</dbReference>
<reference evidence="6" key="1">
    <citation type="submission" date="2022-03" db="EMBL/GenBank/DDBJ databases">
        <title>Complete genome sequence of Caldinitratiruptor microaerophilus.</title>
        <authorList>
            <person name="Mukaiyama R."/>
            <person name="Nishiyama T."/>
            <person name="Ueda K."/>
        </authorList>
    </citation>
    <scope>NUCLEOTIDE SEQUENCE</scope>
    <source>
        <strain evidence="6">JCM 16183</strain>
    </source>
</reference>
<dbReference type="Proteomes" id="UP001163687">
    <property type="component" value="Chromosome"/>
</dbReference>
<dbReference type="KEGG" id="cmic:caldi_01520"/>
<dbReference type="RefSeq" id="WP_264843179.1">
    <property type="nucleotide sequence ID" value="NZ_AP025628.1"/>
</dbReference>
<comment type="similarity">
    <text evidence="1">Belongs to the iron-containing alcohol dehydrogenase family.</text>
</comment>
<keyword evidence="7" id="KW-1185">Reference proteome</keyword>
<keyword evidence="3" id="KW-0520">NAD</keyword>
<dbReference type="Pfam" id="PF00465">
    <property type="entry name" value="Fe-ADH"/>
    <property type="match status" value="1"/>
</dbReference>
<evidence type="ECO:0000313" key="7">
    <source>
        <dbReference type="Proteomes" id="UP001163687"/>
    </source>
</evidence>
<dbReference type="InterPro" id="IPR056798">
    <property type="entry name" value="ADH_Fe_C"/>
</dbReference>
<dbReference type="FunFam" id="3.40.50.1970:FF:000003">
    <property type="entry name" value="Alcohol dehydrogenase, iron-containing"/>
    <property type="match status" value="1"/>
</dbReference>
<dbReference type="SUPFAM" id="SSF56796">
    <property type="entry name" value="Dehydroquinate synthase-like"/>
    <property type="match status" value="1"/>
</dbReference>
<dbReference type="Gene3D" id="3.40.50.1970">
    <property type="match status" value="1"/>
</dbReference>